<evidence type="ECO:0000259" key="5">
    <source>
        <dbReference type="PROSITE" id="PS50893"/>
    </source>
</evidence>
<dbReference type="EMBL" id="CP014230">
    <property type="protein sequence ID" value="AMD92426.1"/>
    <property type="molecule type" value="Genomic_DNA"/>
</dbReference>
<dbReference type="RefSeq" id="WP_066603827.1">
    <property type="nucleotide sequence ID" value="NZ_CP014230.1"/>
</dbReference>
<dbReference type="KEGG" id="doa:AXF15_04400"/>
<dbReference type="InterPro" id="IPR027417">
    <property type="entry name" value="P-loop_NTPase"/>
</dbReference>
<dbReference type="InterPro" id="IPR003439">
    <property type="entry name" value="ABC_transporter-like_ATP-bd"/>
</dbReference>
<dbReference type="PANTHER" id="PTHR42734:SF6">
    <property type="entry name" value="MOLYBDATE IMPORT ATP-BINDING PROTEIN MOLC"/>
    <property type="match status" value="1"/>
</dbReference>
<organism evidence="6 7">
    <name type="scientific">Desulfomicrobium orale DSM 12838</name>
    <dbReference type="NCBI Taxonomy" id="888061"/>
    <lineage>
        <taxon>Bacteria</taxon>
        <taxon>Pseudomonadati</taxon>
        <taxon>Thermodesulfobacteriota</taxon>
        <taxon>Desulfovibrionia</taxon>
        <taxon>Desulfovibrionales</taxon>
        <taxon>Desulfomicrobiaceae</taxon>
        <taxon>Desulfomicrobium</taxon>
    </lineage>
</organism>
<dbReference type="FunFam" id="3.40.50.300:FF:000134">
    <property type="entry name" value="Iron-enterobactin ABC transporter ATP-binding protein"/>
    <property type="match status" value="1"/>
</dbReference>
<dbReference type="PANTHER" id="PTHR42734">
    <property type="entry name" value="METAL TRANSPORT SYSTEM ATP-BINDING PROTEIN TM_0124-RELATED"/>
    <property type="match status" value="1"/>
</dbReference>
<accession>A0A0X8JPD4</accession>
<dbReference type="Proteomes" id="UP000063964">
    <property type="component" value="Chromosome"/>
</dbReference>
<proteinExistence type="inferred from homology"/>
<keyword evidence="3" id="KW-0547">Nucleotide-binding</keyword>
<evidence type="ECO:0000313" key="6">
    <source>
        <dbReference type="EMBL" id="AMD92426.1"/>
    </source>
</evidence>
<keyword evidence="7" id="KW-1185">Reference proteome</keyword>
<feature type="domain" description="ABC transporter" evidence="5">
    <location>
        <begin position="4"/>
        <end position="239"/>
    </location>
</feature>
<dbReference type="STRING" id="888061.AXF15_04400"/>
<dbReference type="CDD" id="cd03214">
    <property type="entry name" value="ABC_Iron-Siderophores_B12_Hemin"/>
    <property type="match status" value="1"/>
</dbReference>
<evidence type="ECO:0000256" key="4">
    <source>
        <dbReference type="ARBA" id="ARBA00022840"/>
    </source>
</evidence>
<dbReference type="InterPro" id="IPR050153">
    <property type="entry name" value="Metal_Ion_Import_ABC"/>
</dbReference>
<dbReference type="PROSITE" id="PS50893">
    <property type="entry name" value="ABC_TRANSPORTER_2"/>
    <property type="match status" value="1"/>
</dbReference>
<evidence type="ECO:0000256" key="2">
    <source>
        <dbReference type="ARBA" id="ARBA00022448"/>
    </source>
</evidence>
<comment type="similarity">
    <text evidence="1">Belongs to the ABC transporter superfamily.</text>
</comment>
<dbReference type="SMART" id="SM00382">
    <property type="entry name" value="AAA"/>
    <property type="match status" value="1"/>
</dbReference>
<dbReference type="GO" id="GO:0005524">
    <property type="term" value="F:ATP binding"/>
    <property type="evidence" value="ECO:0007669"/>
    <property type="project" value="UniProtKB-KW"/>
</dbReference>
<protein>
    <submittedName>
        <fullName evidence="6">ABC transporter</fullName>
    </submittedName>
</protein>
<keyword evidence="4" id="KW-0067">ATP-binding</keyword>
<dbReference type="AlphaFoldDB" id="A0A0X8JPD4"/>
<dbReference type="InterPro" id="IPR003593">
    <property type="entry name" value="AAA+_ATPase"/>
</dbReference>
<dbReference type="GO" id="GO:0016887">
    <property type="term" value="F:ATP hydrolysis activity"/>
    <property type="evidence" value="ECO:0007669"/>
    <property type="project" value="InterPro"/>
</dbReference>
<gene>
    <name evidence="6" type="ORF">AXF15_04400</name>
</gene>
<keyword evidence="2" id="KW-0813">Transport</keyword>
<reference evidence="7" key="1">
    <citation type="submission" date="2016-02" db="EMBL/GenBank/DDBJ databases">
        <authorList>
            <person name="Holder M.E."/>
            <person name="Ajami N.J."/>
            <person name="Petrosino J.F."/>
        </authorList>
    </citation>
    <scope>NUCLEOTIDE SEQUENCE [LARGE SCALE GENOMIC DNA]</scope>
    <source>
        <strain evidence="7">DSM 12838</strain>
    </source>
</reference>
<sequence length="274" mass="29911">MEKLSARSVHFGYAAHAVLHDVSLAVHEGEVFCLLGPNGSGKTSLLKIFLGLLRPRSGFVLAEGRPVEVWSPKELARQVAYVPQLHRMAFAYRVLDVVLMGRMAHSGLFGRMRGEDETAAREALERLDIGHLAAKSYAEISGGERQLTLIARALAQGAKTLVMDEPLNGLDYGNQLRVLERITHLAAEGYAILKTTHFPDHALWMASKVALLRQGRIAACGPPAEVMTSRMLSELYQADIRLAPVSPELRVCLPLSVLEQETSLVSPGRNLCAG</sequence>
<dbReference type="OrthoDB" id="9809450at2"/>
<dbReference type="Gene3D" id="3.40.50.300">
    <property type="entry name" value="P-loop containing nucleotide triphosphate hydrolases"/>
    <property type="match status" value="1"/>
</dbReference>
<dbReference type="Pfam" id="PF00005">
    <property type="entry name" value="ABC_tran"/>
    <property type="match status" value="1"/>
</dbReference>
<dbReference type="SUPFAM" id="SSF52540">
    <property type="entry name" value="P-loop containing nucleoside triphosphate hydrolases"/>
    <property type="match status" value="1"/>
</dbReference>
<evidence type="ECO:0000256" key="3">
    <source>
        <dbReference type="ARBA" id="ARBA00022741"/>
    </source>
</evidence>
<evidence type="ECO:0000256" key="1">
    <source>
        <dbReference type="ARBA" id="ARBA00005417"/>
    </source>
</evidence>
<name>A0A0X8JPD4_9BACT</name>
<evidence type="ECO:0000313" key="7">
    <source>
        <dbReference type="Proteomes" id="UP000063964"/>
    </source>
</evidence>